<comment type="caution">
    <text evidence="2">The sequence shown here is derived from an EMBL/GenBank/DDBJ whole genome shotgun (WGS) entry which is preliminary data.</text>
</comment>
<organism evidence="2 3">
    <name type="scientific">Elysia marginata</name>
    <dbReference type="NCBI Taxonomy" id="1093978"/>
    <lineage>
        <taxon>Eukaryota</taxon>
        <taxon>Metazoa</taxon>
        <taxon>Spiralia</taxon>
        <taxon>Lophotrochozoa</taxon>
        <taxon>Mollusca</taxon>
        <taxon>Gastropoda</taxon>
        <taxon>Heterobranchia</taxon>
        <taxon>Euthyneura</taxon>
        <taxon>Panpulmonata</taxon>
        <taxon>Sacoglossa</taxon>
        <taxon>Placobranchoidea</taxon>
        <taxon>Plakobranchidae</taxon>
        <taxon>Elysia</taxon>
    </lineage>
</organism>
<keyword evidence="3" id="KW-1185">Reference proteome</keyword>
<evidence type="ECO:0000313" key="2">
    <source>
        <dbReference type="EMBL" id="GFR58774.1"/>
    </source>
</evidence>
<feature type="compositionally biased region" description="Basic and acidic residues" evidence="1">
    <location>
        <begin position="38"/>
        <end position="47"/>
    </location>
</feature>
<name>A0AAV4ED78_9GAST</name>
<evidence type="ECO:0000256" key="1">
    <source>
        <dbReference type="SAM" id="MobiDB-lite"/>
    </source>
</evidence>
<accession>A0AAV4ED78</accession>
<dbReference type="Proteomes" id="UP000762676">
    <property type="component" value="Unassembled WGS sequence"/>
</dbReference>
<reference evidence="2 3" key="1">
    <citation type="journal article" date="2021" name="Elife">
        <title>Chloroplast acquisition without the gene transfer in kleptoplastic sea slugs, Plakobranchus ocellatus.</title>
        <authorList>
            <person name="Maeda T."/>
            <person name="Takahashi S."/>
            <person name="Yoshida T."/>
            <person name="Shimamura S."/>
            <person name="Takaki Y."/>
            <person name="Nagai Y."/>
            <person name="Toyoda A."/>
            <person name="Suzuki Y."/>
            <person name="Arimoto A."/>
            <person name="Ishii H."/>
            <person name="Satoh N."/>
            <person name="Nishiyama T."/>
            <person name="Hasebe M."/>
            <person name="Maruyama T."/>
            <person name="Minagawa J."/>
            <person name="Obokata J."/>
            <person name="Shigenobu S."/>
        </authorList>
    </citation>
    <scope>NUCLEOTIDE SEQUENCE [LARGE SCALE GENOMIC DNA]</scope>
</reference>
<protein>
    <submittedName>
        <fullName evidence="2">Uncharacterized protein</fullName>
    </submittedName>
</protein>
<dbReference type="AlphaFoldDB" id="A0AAV4ED78"/>
<sequence length="125" mass="13708">MKETRIVTRGIQGVATKSSHSPGHCQQRQPGEGPAAHESTKTNHSADGKSAVIFTDTVEVVNRNGSSQLSFDDKDGEVANTVSSGRERVSFLPLGNHEPETRNATPWIPRKYEDYMDDLPEAVIF</sequence>
<feature type="region of interest" description="Disordered" evidence="1">
    <location>
        <begin position="1"/>
        <end position="51"/>
    </location>
</feature>
<dbReference type="EMBL" id="BMAT01003620">
    <property type="protein sequence ID" value="GFR58774.1"/>
    <property type="molecule type" value="Genomic_DNA"/>
</dbReference>
<evidence type="ECO:0000313" key="3">
    <source>
        <dbReference type="Proteomes" id="UP000762676"/>
    </source>
</evidence>
<feature type="compositionally biased region" description="Polar residues" evidence="1">
    <location>
        <begin position="15"/>
        <end position="29"/>
    </location>
</feature>
<proteinExistence type="predicted"/>
<gene>
    <name evidence="2" type="ORF">ElyMa_001776600</name>
</gene>